<evidence type="ECO:0000313" key="1">
    <source>
        <dbReference type="EMBL" id="KRK70953.1"/>
    </source>
</evidence>
<dbReference type="OrthoDB" id="2317396at2"/>
<proteinExistence type="predicted"/>
<dbReference type="STRING" id="1291734.FD02_GL000134"/>
<dbReference type="PATRIC" id="fig|1291734.4.peg.142"/>
<dbReference type="AlphaFoldDB" id="A0A0R1JQS4"/>
<protein>
    <submittedName>
        <fullName evidence="1">Uncharacterized protein</fullName>
    </submittedName>
</protein>
<organism evidence="1 2">
    <name type="scientific">Lacticaseibacillus nasuensis JCM 17158</name>
    <dbReference type="NCBI Taxonomy" id="1291734"/>
    <lineage>
        <taxon>Bacteria</taxon>
        <taxon>Bacillati</taxon>
        <taxon>Bacillota</taxon>
        <taxon>Bacilli</taxon>
        <taxon>Lactobacillales</taxon>
        <taxon>Lactobacillaceae</taxon>
        <taxon>Lacticaseibacillus</taxon>
    </lineage>
</organism>
<reference evidence="1 2" key="1">
    <citation type="journal article" date="2015" name="Genome Announc.">
        <title>Expanding the biotechnology potential of lactobacilli through comparative genomics of 213 strains and associated genera.</title>
        <authorList>
            <person name="Sun Z."/>
            <person name="Harris H.M."/>
            <person name="McCann A."/>
            <person name="Guo C."/>
            <person name="Argimon S."/>
            <person name="Zhang W."/>
            <person name="Yang X."/>
            <person name="Jeffery I.B."/>
            <person name="Cooney J.C."/>
            <person name="Kagawa T.F."/>
            <person name="Liu W."/>
            <person name="Song Y."/>
            <person name="Salvetti E."/>
            <person name="Wrobel A."/>
            <person name="Rasinkangas P."/>
            <person name="Parkhill J."/>
            <person name="Rea M.C."/>
            <person name="O'Sullivan O."/>
            <person name="Ritari J."/>
            <person name="Douillard F.P."/>
            <person name="Paul Ross R."/>
            <person name="Yang R."/>
            <person name="Briner A.E."/>
            <person name="Felis G.E."/>
            <person name="de Vos W.M."/>
            <person name="Barrangou R."/>
            <person name="Klaenhammer T.R."/>
            <person name="Caufield P.W."/>
            <person name="Cui Y."/>
            <person name="Zhang H."/>
            <person name="O'Toole P.W."/>
        </authorList>
    </citation>
    <scope>NUCLEOTIDE SEQUENCE [LARGE SCALE GENOMIC DNA]</scope>
    <source>
        <strain evidence="1 2">JCM 17158</strain>
    </source>
</reference>
<evidence type="ECO:0000313" key="2">
    <source>
        <dbReference type="Proteomes" id="UP000051804"/>
    </source>
</evidence>
<dbReference type="RefSeq" id="WP_054722832.1">
    <property type="nucleotide sequence ID" value="NZ_AZDJ01000030.1"/>
</dbReference>
<comment type="caution">
    <text evidence="1">The sequence shown here is derived from an EMBL/GenBank/DDBJ whole genome shotgun (WGS) entry which is preliminary data.</text>
</comment>
<sequence>MGINNNQLVTRYYDLQAKNNKYFKAVEAYVYGRVDDLYAQLKTTFVDSVTFALDDAMAAGAASGVTLDPAEAEVATLNYVLKTIDSLGLWIQPLEESDPNTVVARLNFHNHSRYY</sequence>
<dbReference type="EMBL" id="AZDJ01000030">
    <property type="protein sequence ID" value="KRK70953.1"/>
    <property type="molecule type" value="Genomic_DNA"/>
</dbReference>
<accession>A0A0R1JQS4</accession>
<dbReference type="Proteomes" id="UP000051804">
    <property type="component" value="Unassembled WGS sequence"/>
</dbReference>
<name>A0A0R1JQS4_9LACO</name>
<gene>
    <name evidence="1" type="ORF">FD02_GL000134</name>
</gene>
<keyword evidence="2" id="KW-1185">Reference proteome</keyword>